<gene>
    <name evidence="1" type="primary">ORF81012</name>
</gene>
<proteinExistence type="predicted"/>
<accession>A0A0B6ZW90</accession>
<reference evidence="1" key="1">
    <citation type="submission" date="2014-12" db="EMBL/GenBank/DDBJ databases">
        <title>Insight into the proteome of Arion vulgaris.</title>
        <authorList>
            <person name="Aradska J."/>
            <person name="Bulat T."/>
            <person name="Smidak R."/>
            <person name="Sarate P."/>
            <person name="Gangsoo J."/>
            <person name="Sialana F."/>
            <person name="Bilban M."/>
            <person name="Lubec G."/>
        </authorList>
    </citation>
    <scope>NUCLEOTIDE SEQUENCE</scope>
    <source>
        <tissue evidence="1">Skin</tissue>
    </source>
</reference>
<sequence>MVYSDSQSKLRIYVLHPWVATRQANRPVSKGFLDPALSDNTWNPTATNMQKPKLGAYNILSATTKPTGKNRLEAGTNGSTIRDKLITTALDR</sequence>
<evidence type="ECO:0000313" key="1">
    <source>
        <dbReference type="EMBL" id="CEK72086.1"/>
    </source>
</evidence>
<organism evidence="1">
    <name type="scientific">Arion vulgaris</name>
    <dbReference type="NCBI Taxonomy" id="1028688"/>
    <lineage>
        <taxon>Eukaryota</taxon>
        <taxon>Metazoa</taxon>
        <taxon>Spiralia</taxon>
        <taxon>Lophotrochozoa</taxon>
        <taxon>Mollusca</taxon>
        <taxon>Gastropoda</taxon>
        <taxon>Heterobranchia</taxon>
        <taxon>Euthyneura</taxon>
        <taxon>Panpulmonata</taxon>
        <taxon>Eupulmonata</taxon>
        <taxon>Stylommatophora</taxon>
        <taxon>Helicina</taxon>
        <taxon>Arionoidea</taxon>
        <taxon>Arionidae</taxon>
        <taxon>Arion</taxon>
    </lineage>
</organism>
<name>A0A0B6ZW90_9EUPU</name>
<protein>
    <submittedName>
        <fullName evidence="1">Uncharacterized protein</fullName>
    </submittedName>
</protein>
<dbReference type="EMBL" id="HACG01025221">
    <property type="protein sequence ID" value="CEK72086.1"/>
    <property type="molecule type" value="Transcribed_RNA"/>
</dbReference>
<dbReference type="AlphaFoldDB" id="A0A0B6ZW90"/>